<organism evidence="4 5">
    <name type="scientific">Flavobacterium fragile</name>
    <dbReference type="NCBI Taxonomy" id="2949085"/>
    <lineage>
        <taxon>Bacteria</taxon>
        <taxon>Pseudomonadati</taxon>
        <taxon>Bacteroidota</taxon>
        <taxon>Flavobacteriia</taxon>
        <taxon>Flavobacteriales</taxon>
        <taxon>Flavobacteriaceae</taxon>
        <taxon>Flavobacterium</taxon>
    </lineage>
</organism>
<evidence type="ECO:0000256" key="2">
    <source>
        <dbReference type="SAM" id="SignalP"/>
    </source>
</evidence>
<keyword evidence="5" id="KW-1185">Reference proteome</keyword>
<feature type="chain" id="PRO_5046231249" evidence="2">
    <location>
        <begin position="19"/>
        <end position="286"/>
    </location>
</feature>
<accession>A0ABT0TEK3</accession>
<sequence length="286" mass="30351">MKKITLFLLFGVSTIGFTQTAITLSQNTSMTIVTPSTVTCNINGVPTENYFYRYFDLTALGYSQFEVNRIDFGVEEYTPGTGSYFVEVQVYSNSGGVFPAGTLTLLGSQSVEILSSYVGNIVPVTLATPIMVSTQQMIIALKINNAQTDSGGNGAGFFPGSNGLGQSAPSYISASACGISTISDIAAIGFPNVHIVLTATGNPTALSSQDFNFENSIKLYPNPVQDLLTIQSDVATIESVTILDVNGRSIMSSNSTFIDVSQLQSGVYLVNIKSGDGVLTKKFLKN</sequence>
<protein>
    <submittedName>
        <fullName evidence="4">T9SS type A sorting domain-containing protein</fullName>
    </submittedName>
</protein>
<evidence type="ECO:0000313" key="4">
    <source>
        <dbReference type="EMBL" id="MCL9769248.1"/>
    </source>
</evidence>
<comment type="caution">
    <text evidence="4">The sequence shown here is derived from an EMBL/GenBank/DDBJ whole genome shotgun (WGS) entry which is preliminary data.</text>
</comment>
<dbReference type="Proteomes" id="UP001203342">
    <property type="component" value="Unassembled WGS sequence"/>
</dbReference>
<dbReference type="RefSeq" id="WP_250579885.1">
    <property type="nucleotide sequence ID" value="NZ_JAMLJN010000001.1"/>
</dbReference>
<name>A0ABT0TEK3_9FLAO</name>
<evidence type="ECO:0000256" key="1">
    <source>
        <dbReference type="ARBA" id="ARBA00022729"/>
    </source>
</evidence>
<feature type="domain" description="Secretion system C-terminal sorting" evidence="3">
    <location>
        <begin position="219"/>
        <end position="283"/>
    </location>
</feature>
<proteinExistence type="predicted"/>
<dbReference type="InterPro" id="IPR026444">
    <property type="entry name" value="Secre_tail"/>
</dbReference>
<reference evidence="4 5" key="1">
    <citation type="submission" date="2022-05" db="EMBL/GenBank/DDBJ databases">
        <title>Flavobacterium sp., isolated from activated sludge.</title>
        <authorList>
            <person name="Ran Q."/>
        </authorList>
    </citation>
    <scope>NUCLEOTIDE SEQUENCE [LARGE SCALE GENOMIC DNA]</scope>
    <source>
        <strain evidence="4 5">HXWNR69</strain>
    </source>
</reference>
<evidence type="ECO:0000313" key="5">
    <source>
        <dbReference type="Proteomes" id="UP001203342"/>
    </source>
</evidence>
<gene>
    <name evidence="4" type="ORF">NAT47_02365</name>
</gene>
<evidence type="ECO:0000259" key="3">
    <source>
        <dbReference type="Pfam" id="PF18962"/>
    </source>
</evidence>
<feature type="signal peptide" evidence="2">
    <location>
        <begin position="1"/>
        <end position="18"/>
    </location>
</feature>
<dbReference type="EMBL" id="JAMLJN010000001">
    <property type="protein sequence ID" value="MCL9769248.1"/>
    <property type="molecule type" value="Genomic_DNA"/>
</dbReference>
<dbReference type="Pfam" id="PF18962">
    <property type="entry name" value="Por_Secre_tail"/>
    <property type="match status" value="1"/>
</dbReference>
<dbReference type="NCBIfam" id="TIGR04183">
    <property type="entry name" value="Por_Secre_tail"/>
    <property type="match status" value="1"/>
</dbReference>
<keyword evidence="1 2" id="KW-0732">Signal</keyword>